<organism evidence="3 4">
    <name type="scientific">Actinacidiphila glaucinigra</name>
    <dbReference type="NCBI Taxonomy" id="235986"/>
    <lineage>
        <taxon>Bacteria</taxon>
        <taxon>Bacillati</taxon>
        <taxon>Actinomycetota</taxon>
        <taxon>Actinomycetes</taxon>
        <taxon>Kitasatosporales</taxon>
        <taxon>Streptomycetaceae</taxon>
        <taxon>Actinacidiphila</taxon>
    </lineage>
</organism>
<evidence type="ECO:0000313" key="3">
    <source>
        <dbReference type="EMBL" id="SNR81826.1"/>
    </source>
</evidence>
<feature type="signal peptide" evidence="2">
    <location>
        <begin position="1"/>
        <end position="20"/>
    </location>
</feature>
<protein>
    <submittedName>
        <fullName evidence="3">Prenyltransferase and squalene oxidase repeat-containing protein</fullName>
    </submittedName>
</protein>
<feature type="transmembrane region" description="Helical" evidence="1">
    <location>
        <begin position="353"/>
        <end position="373"/>
    </location>
</feature>
<evidence type="ECO:0000313" key="4">
    <source>
        <dbReference type="Proteomes" id="UP000198280"/>
    </source>
</evidence>
<dbReference type="EMBL" id="FZOF01000001">
    <property type="protein sequence ID" value="SNR81826.1"/>
    <property type="molecule type" value="Genomic_DNA"/>
</dbReference>
<reference evidence="3 4" key="1">
    <citation type="submission" date="2017-06" db="EMBL/GenBank/DDBJ databases">
        <authorList>
            <person name="Kim H.J."/>
            <person name="Triplett B.A."/>
        </authorList>
    </citation>
    <scope>NUCLEOTIDE SEQUENCE [LARGE SCALE GENOMIC DNA]</scope>
    <source>
        <strain evidence="3 4">CGMCC 4.1858</strain>
    </source>
</reference>
<dbReference type="RefSeq" id="WP_089221667.1">
    <property type="nucleotide sequence ID" value="NZ_FZOF01000001.1"/>
</dbReference>
<dbReference type="GO" id="GO:0016740">
    <property type="term" value="F:transferase activity"/>
    <property type="evidence" value="ECO:0007669"/>
    <property type="project" value="UniProtKB-KW"/>
</dbReference>
<dbReference type="SUPFAM" id="SSF48239">
    <property type="entry name" value="Terpenoid cyclases/Protein prenyltransferases"/>
    <property type="match status" value="1"/>
</dbReference>
<gene>
    <name evidence="3" type="ORF">SAMN05216252_101222</name>
</gene>
<feature type="chain" id="PRO_5038378334" evidence="2">
    <location>
        <begin position="21"/>
        <end position="378"/>
    </location>
</feature>
<proteinExistence type="predicted"/>
<keyword evidence="1" id="KW-0812">Transmembrane</keyword>
<dbReference type="CDD" id="cd00688">
    <property type="entry name" value="ISOPREN_C2_like"/>
    <property type="match status" value="1"/>
</dbReference>
<sequence length="378" mass="37937">MHLRRTAAAALAAFSTLLIAASPSPSPAAAPAALYGDADPTYDGVWRQSYALLALHAADTEPAGDAVKWLAGQQCADGGFASYRADPTAPCDPKTEDTNATALAVQALAVHGQDFPVKRAAEWLAKVQNRDGGWSYNPGGASDADSTGVVIGGLKAAGADVKSVTTDGLSPYDALRSLQLACGKKDGGAFAYQPDPTSGDLAANAKATADAVRGAEGAGLVVEAPGRDVPVRDGCGGGASDAGAAWLAARLTAGGGHFDAVTPGSDEKTPDFGTTADAVVALSAGGHLDAAKGAYNWLAANSGAWAKDNPTALAQLSLAAYATGNPMRDHITRLSALGPVEQQKPDSSGGGSVWWIVGACLVAGIGIGVLLAGRKHRL</sequence>
<keyword evidence="2" id="KW-0732">Signal</keyword>
<evidence type="ECO:0000256" key="1">
    <source>
        <dbReference type="SAM" id="Phobius"/>
    </source>
</evidence>
<dbReference type="Proteomes" id="UP000198280">
    <property type="component" value="Unassembled WGS sequence"/>
</dbReference>
<accession>A0A238ZE81</accession>
<dbReference type="InterPro" id="IPR008930">
    <property type="entry name" value="Terpenoid_cyclase/PrenylTrfase"/>
</dbReference>
<keyword evidence="1" id="KW-1133">Transmembrane helix</keyword>
<dbReference type="AlphaFoldDB" id="A0A238ZE81"/>
<keyword evidence="4" id="KW-1185">Reference proteome</keyword>
<dbReference type="OrthoDB" id="3852853at2"/>
<name>A0A238ZE81_9ACTN</name>
<evidence type="ECO:0000256" key="2">
    <source>
        <dbReference type="SAM" id="SignalP"/>
    </source>
</evidence>
<dbReference type="Gene3D" id="1.50.10.20">
    <property type="match status" value="1"/>
</dbReference>
<keyword evidence="1" id="KW-0472">Membrane</keyword>
<keyword evidence="3" id="KW-0808">Transferase</keyword>